<dbReference type="EMBL" id="CP136890">
    <property type="protein sequence ID" value="WOK95249.1"/>
    <property type="molecule type" value="Genomic_DNA"/>
</dbReference>
<protein>
    <submittedName>
        <fullName evidence="1">Uncharacterized protein</fullName>
    </submittedName>
</protein>
<sequence length="180" mass="20113">MPTPAAVSASAAALLSPESLLAAGRSAERLSPTALQSKMKCDPKGYEAELLLMYRHFESSLHLFRHQSALSPSSDQPSRRTLATWPCSSHMSPPSIWRSSPTSLAKLPISSVSTPGPLFRFFLAMNGLKRTRMMKPQAVRMILLHYLLLLAEKLFTRLQESLKLYPARISMNSEHRQHNL</sequence>
<proteinExistence type="predicted"/>
<evidence type="ECO:0000313" key="1">
    <source>
        <dbReference type="EMBL" id="WOK95249.1"/>
    </source>
</evidence>
<dbReference type="AlphaFoldDB" id="A0AAQ3JUJ9"/>
<reference evidence="1 2" key="1">
    <citation type="submission" date="2023-10" db="EMBL/GenBank/DDBJ databases">
        <title>Chromosome-scale genome assembly provides insights into flower coloration mechanisms of Canna indica.</title>
        <authorList>
            <person name="Li C."/>
        </authorList>
    </citation>
    <scope>NUCLEOTIDE SEQUENCE [LARGE SCALE GENOMIC DNA]</scope>
    <source>
        <tissue evidence="1">Flower</tissue>
    </source>
</reference>
<dbReference type="Proteomes" id="UP001327560">
    <property type="component" value="Chromosome 1"/>
</dbReference>
<accession>A0AAQ3JUJ9</accession>
<keyword evidence="2" id="KW-1185">Reference proteome</keyword>
<evidence type="ECO:0000313" key="2">
    <source>
        <dbReference type="Proteomes" id="UP001327560"/>
    </source>
</evidence>
<organism evidence="1 2">
    <name type="scientific">Canna indica</name>
    <name type="common">Indian-shot</name>
    <dbReference type="NCBI Taxonomy" id="4628"/>
    <lineage>
        <taxon>Eukaryota</taxon>
        <taxon>Viridiplantae</taxon>
        <taxon>Streptophyta</taxon>
        <taxon>Embryophyta</taxon>
        <taxon>Tracheophyta</taxon>
        <taxon>Spermatophyta</taxon>
        <taxon>Magnoliopsida</taxon>
        <taxon>Liliopsida</taxon>
        <taxon>Zingiberales</taxon>
        <taxon>Cannaceae</taxon>
        <taxon>Canna</taxon>
    </lineage>
</organism>
<gene>
    <name evidence="1" type="ORF">Cni_G03956</name>
</gene>
<name>A0AAQ3JUJ9_9LILI</name>